<proteinExistence type="predicted"/>
<accession>A0A939JSQ0</accession>
<reference evidence="2" key="1">
    <citation type="submission" date="2021-03" db="EMBL/GenBank/DDBJ databases">
        <title>Whole genome sequence of Jiella sp. CQZ9-1.</title>
        <authorList>
            <person name="Tuo L."/>
        </authorList>
    </citation>
    <scope>NUCLEOTIDE SEQUENCE</scope>
    <source>
        <strain evidence="2">CQZ9-1</strain>
    </source>
</reference>
<organism evidence="2 3">
    <name type="scientific">Jiella flava</name>
    <dbReference type="NCBI Taxonomy" id="2816857"/>
    <lineage>
        <taxon>Bacteria</taxon>
        <taxon>Pseudomonadati</taxon>
        <taxon>Pseudomonadota</taxon>
        <taxon>Alphaproteobacteria</taxon>
        <taxon>Hyphomicrobiales</taxon>
        <taxon>Aurantimonadaceae</taxon>
        <taxon>Jiella</taxon>
    </lineage>
</organism>
<sequence length="75" mass="8516">MDEKVMQRAERVFGTPVERHEKGSAMSLIRQETDATRAKSERLKALRLAREANEPAAAAPRKRATETKRPKRGRS</sequence>
<evidence type="ECO:0000256" key="1">
    <source>
        <dbReference type="SAM" id="MobiDB-lite"/>
    </source>
</evidence>
<evidence type="ECO:0000313" key="2">
    <source>
        <dbReference type="EMBL" id="MBO0661325.1"/>
    </source>
</evidence>
<feature type="compositionally biased region" description="Basic and acidic residues" evidence="1">
    <location>
        <begin position="1"/>
        <end position="23"/>
    </location>
</feature>
<keyword evidence="3" id="KW-1185">Reference proteome</keyword>
<feature type="region of interest" description="Disordered" evidence="1">
    <location>
        <begin position="1"/>
        <end position="26"/>
    </location>
</feature>
<feature type="region of interest" description="Disordered" evidence="1">
    <location>
        <begin position="49"/>
        <end position="75"/>
    </location>
</feature>
<evidence type="ECO:0000313" key="3">
    <source>
        <dbReference type="Proteomes" id="UP000664122"/>
    </source>
</evidence>
<dbReference type="Proteomes" id="UP000664122">
    <property type="component" value="Unassembled WGS sequence"/>
</dbReference>
<protein>
    <submittedName>
        <fullName evidence="2">Transcriptional regulator</fullName>
    </submittedName>
</protein>
<name>A0A939JSQ0_9HYPH</name>
<dbReference type="EMBL" id="JAFMPP010000001">
    <property type="protein sequence ID" value="MBO0661325.1"/>
    <property type="molecule type" value="Genomic_DNA"/>
</dbReference>
<dbReference type="AlphaFoldDB" id="A0A939JSQ0"/>
<comment type="caution">
    <text evidence="2">The sequence shown here is derived from an EMBL/GenBank/DDBJ whole genome shotgun (WGS) entry which is preliminary data.</text>
</comment>
<gene>
    <name evidence="2" type="ORF">J1C48_01940</name>
</gene>
<dbReference type="RefSeq" id="WP_207255957.1">
    <property type="nucleotide sequence ID" value="NZ_JAFMPP010000001.1"/>
</dbReference>